<keyword evidence="3" id="KW-0479">Metal-binding</keyword>
<feature type="domain" description="Calcineurin-like phosphoesterase" evidence="7">
    <location>
        <begin position="6"/>
        <end position="211"/>
    </location>
</feature>
<dbReference type="GO" id="GO:0009245">
    <property type="term" value="P:lipid A biosynthetic process"/>
    <property type="evidence" value="ECO:0007669"/>
    <property type="project" value="TreeGrafter"/>
</dbReference>
<evidence type="ECO:0000313" key="8">
    <source>
        <dbReference type="EMBL" id="URW79921.1"/>
    </source>
</evidence>
<dbReference type="InterPro" id="IPR029052">
    <property type="entry name" value="Metallo-depent_PP-like"/>
</dbReference>
<name>A0A9J6ZQL1_9BACT</name>
<dbReference type="GO" id="GO:0046872">
    <property type="term" value="F:metal ion binding"/>
    <property type="evidence" value="ECO:0007669"/>
    <property type="project" value="UniProtKB-KW"/>
</dbReference>
<evidence type="ECO:0000313" key="9">
    <source>
        <dbReference type="Proteomes" id="UP001056426"/>
    </source>
</evidence>
<evidence type="ECO:0000256" key="3">
    <source>
        <dbReference type="ARBA" id="ARBA00022723"/>
    </source>
</evidence>
<keyword evidence="1" id="KW-1003">Cell membrane</keyword>
<keyword evidence="2" id="KW-0997">Cell inner membrane</keyword>
<dbReference type="InterPro" id="IPR043461">
    <property type="entry name" value="LpxH-like"/>
</dbReference>
<sequence length="251" mass="29442">MEQTKKIYFASDVHLGAPTISNHLAHERRFVRWLDSIKPTTSELYLMGDIFDFWFEYKKAVPKGFTRLLGKIAEFTDSGIPVHFFTGNHDIWVFDYLPAETGVKVYREPLIINLDGKHFFLAHGDGLTSHEKTFIRIKALFTNKLAQRLFRLVHPDLGIRLAGFLSRKSREKNMAEDGSVFQGEEYEWLVSWAKEVIKTEHFDYFIFGHRHLAQAFQLNQNSKLIYLGDWITNFSYGEWDGSEFQLKFFKE</sequence>
<dbReference type="Gene3D" id="3.60.21.10">
    <property type="match status" value="1"/>
</dbReference>
<evidence type="ECO:0000256" key="6">
    <source>
        <dbReference type="ARBA" id="ARBA00023211"/>
    </source>
</evidence>
<reference evidence="8" key="1">
    <citation type="submission" date="2022-05" db="EMBL/GenBank/DDBJ databases">
        <authorList>
            <person name="Sun X."/>
        </authorList>
    </citation>
    <scope>NUCLEOTIDE SEQUENCE</scope>
    <source>
        <strain evidence="8">Ai-910</strain>
    </source>
</reference>
<keyword evidence="5" id="KW-0472">Membrane</keyword>
<keyword evidence="4" id="KW-0378">Hydrolase</keyword>
<evidence type="ECO:0000256" key="4">
    <source>
        <dbReference type="ARBA" id="ARBA00022801"/>
    </source>
</evidence>
<evidence type="ECO:0000256" key="5">
    <source>
        <dbReference type="ARBA" id="ARBA00023136"/>
    </source>
</evidence>
<gene>
    <name evidence="8" type="ORF">M9189_00930</name>
</gene>
<keyword evidence="6" id="KW-0464">Manganese</keyword>
<evidence type="ECO:0000259" key="7">
    <source>
        <dbReference type="Pfam" id="PF00149"/>
    </source>
</evidence>
<dbReference type="GO" id="GO:0008758">
    <property type="term" value="F:UDP-2,3-diacylglucosamine hydrolase activity"/>
    <property type="evidence" value="ECO:0007669"/>
    <property type="project" value="TreeGrafter"/>
</dbReference>
<dbReference type="CDD" id="cd07398">
    <property type="entry name" value="MPP_YbbF-LpxH"/>
    <property type="match status" value="1"/>
</dbReference>
<dbReference type="InterPro" id="IPR004843">
    <property type="entry name" value="Calcineurin-like_PHP"/>
</dbReference>
<dbReference type="PANTHER" id="PTHR34990">
    <property type="entry name" value="UDP-2,3-DIACYLGLUCOSAMINE HYDROLASE-RELATED"/>
    <property type="match status" value="1"/>
</dbReference>
<organism evidence="8 9">
    <name type="scientific">Xiashengella succiniciproducens</name>
    <dbReference type="NCBI Taxonomy" id="2949635"/>
    <lineage>
        <taxon>Bacteria</taxon>
        <taxon>Pseudomonadati</taxon>
        <taxon>Bacteroidota</taxon>
        <taxon>Bacteroidia</taxon>
        <taxon>Marinilabiliales</taxon>
        <taxon>Marinilabiliaceae</taxon>
        <taxon>Xiashengella</taxon>
    </lineage>
</organism>
<dbReference type="RefSeq" id="WP_250724033.1">
    <property type="nucleotide sequence ID" value="NZ_CP098400.1"/>
</dbReference>
<proteinExistence type="predicted"/>
<keyword evidence="9" id="KW-1185">Reference proteome</keyword>
<dbReference type="GO" id="GO:0016020">
    <property type="term" value="C:membrane"/>
    <property type="evidence" value="ECO:0007669"/>
    <property type="project" value="GOC"/>
</dbReference>
<dbReference type="PANTHER" id="PTHR34990:SF1">
    <property type="entry name" value="UDP-2,3-DIACYLGLUCOSAMINE HYDROLASE"/>
    <property type="match status" value="1"/>
</dbReference>
<dbReference type="AlphaFoldDB" id="A0A9J6ZQL1"/>
<accession>A0A9J6ZQL1</accession>
<dbReference type="Proteomes" id="UP001056426">
    <property type="component" value="Chromosome"/>
</dbReference>
<dbReference type="KEGG" id="alkq:M9189_00930"/>
<dbReference type="EMBL" id="CP098400">
    <property type="protein sequence ID" value="URW79921.1"/>
    <property type="molecule type" value="Genomic_DNA"/>
</dbReference>
<protein>
    <submittedName>
        <fullName evidence="8">UDP-2,3-diacylglucosamine diphosphatase</fullName>
    </submittedName>
</protein>
<dbReference type="SUPFAM" id="SSF56300">
    <property type="entry name" value="Metallo-dependent phosphatases"/>
    <property type="match status" value="1"/>
</dbReference>
<evidence type="ECO:0000256" key="2">
    <source>
        <dbReference type="ARBA" id="ARBA00022519"/>
    </source>
</evidence>
<evidence type="ECO:0000256" key="1">
    <source>
        <dbReference type="ARBA" id="ARBA00022475"/>
    </source>
</evidence>
<reference evidence="8" key="2">
    <citation type="submission" date="2022-06" db="EMBL/GenBank/DDBJ databases">
        <title>Xiashengella guii gen. nov. sp. nov., a bacterium isolated form anaerobic digestion tank.</title>
        <authorList>
            <person name="Huang H."/>
        </authorList>
    </citation>
    <scope>NUCLEOTIDE SEQUENCE</scope>
    <source>
        <strain evidence="8">Ai-910</strain>
    </source>
</reference>
<dbReference type="Pfam" id="PF00149">
    <property type="entry name" value="Metallophos"/>
    <property type="match status" value="1"/>
</dbReference>